<evidence type="ECO:0000256" key="4">
    <source>
        <dbReference type="SAM" id="MobiDB-lite"/>
    </source>
</evidence>
<proteinExistence type="predicted"/>
<dbReference type="AlphaFoldDB" id="A0A0B2WNK0"/>
<dbReference type="GO" id="GO:0003677">
    <property type="term" value="F:DNA binding"/>
    <property type="evidence" value="ECO:0007669"/>
    <property type="project" value="InterPro"/>
</dbReference>
<dbReference type="EMBL" id="AZHE01000010">
    <property type="protein sequence ID" value="KHN97631.1"/>
    <property type="molecule type" value="Genomic_DNA"/>
</dbReference>
<name>A0A0B2WNK0_METAS</name>
<accession>A0A0B2WNK0</accession>
<evidence type="ECO:0000256" key="3">
    <source>
        <dbReference type="ARBA" id="ARBA00023242"/>
    </source>
</evidence>
<dbReference type="PANTHER" id="PTHR31001:SF50">
    <property type="entry name" value="ZN(II)2CYS6 TRANSCRIPTION FACTOR (EUROFUNG)"/>
    <property type="match status" value="1"/>
</dbReference>
<comment type="subcellular location">
    <subcellularLocation>
        <location evidence="1">Nucleus</location>
    </subcellularLocation>
</comment>
<protein>
    <submittedName>
        <fullName evidence="6">Transcription factor, fungi</fullName>
    </submittedName>
</protein>
<dbReference type="Proteomes" id="UP000030816">
    <property type="component" value="Unassembled WGS sequence"/>
</dbReference>
<dbReference type="InterPro" id="IPR007219">
    <property type="entry name" value="XnlR_reg_dom"/>
</dbReference>
<dbReference type="GeneID" id="63739101"/>
<evidence type="ECO:0000259" key="5">
    <source>
        <dbReference type="SMART" id="SM00906"/>
    </source>
</evidence>
<gene>
    <name evidence="6" type="ORF">MAM_04646</name>
</gene>
<dbReference type="GO" id="GO:0008270">
    <property type="term" value="F:zinc ion binding"/>
    <property type="evidence" value="ECO:0007669"/>
    <property type="project" value="InterPro"/>
</dbReference>
<evidence type="ECO:0000256" key="1">
    <source>
        <dbReference type="ARBA" id="ARBA00004123"/>
    </source>
</evidence>
<evidence type="ECO:0000256" key="2">
    <source>
        <dbReference type="ARBA" id="ARBA00022723"/>
    </source>
</evidence>
<feature type="domain" description="Xylanolytic transcriptional activator regulatory" evidence="5">
    <location>
        <begin position="76"/>
        <end position="154"/>
    </location>
</feature>
<evidence type="ECO:0000313" key="7">
    <source>
        <dbReference type="Proteomes" id="UP000030816"/>
    </source>
</evidence>
<dbReference type="PANTHER" id="PTHR31001">
    <property type="entry name" value="UNCHARACTERIZED TRANSCRIPTIONAL REGULATORY PROTEIN"/>
    <property type="match status" value="1"/>
</dbReference>
<dbReference type="OrthoDB" id="424974at2759"/>
<keyword evidence="3" id="KW-0539">Nucleus</keyword>
<dbReference type="GO" id="GO:0005634">
    <property type="term" value="C:nucleus"/>
    <property type="evidence" value="ECO:0007669"/>
    <property type="project" value="UniProtKB-SubCell"/>
</dbReference>
<evidence type="ECO:0000313" key="6">
    <source>
        <dbReference type="EMBL" id="KHN97631.1"/>
    </source>
</evidence>
<dbReference type="GO" id="GO:0006351">
    <property type="term" value="P:DNA-templated transcription"/>
    <property type="evidence" value="ECO:0007669"/>
    <property type="project" value="InterPro"/>
</dbReference>
<dbReference type="STRING" id="1081103.A0A0B2WNK0"/>
<dbReference type="SMART" id="SM00906">
    <property type="entry name" value="Fungal_trans"/>
    <property type="match status" value="1"/>
</dbReference>
<reference evidence="6 7" key="1">
    <citation type="journal article" date="2014" name="Proc. Natl. Acad. Sci. U.S.A.">
        <title>Trajectory and genomic determinants of fungal-pathogen speciation and host adaptation.</title>
        <authorList>
            <person name="Hu X."/>
            <person name="Xiao G."/>
            <person name="Zheng P."/>
            <person name="Shang Y."/>
            <person name="Su Y."/>
            <person name="Zhang X."/>
            <person name="Liu X."/>
            <person name="Zhan S."/>
            <person name="St Leger R.J."/>
            <person name="Wang C."/>
        </authorList>
    </citation>
    <scope>NUCLEOTIDE SEQUENCE [LARGE SCALE GENOMIC DNA]</scope>
    <source>
        <strain evidence="6 7">ARSEF 1941</strain>
    </source>
</reference>
<organism evidence="6 7">
    <name type="scientific">Metarhizium album (strain ARSEF 1941)</name>
    <dbReference type="NCBI Taxonomy" id="1081103"/>
    <lineage>
        <taxon>Eukaryota</taxon>
        <taxon>Fungi</taxon>
        <taxon>Dikarya</taxon>
        <taxon>Ascomycota</taxon>
        <taxon>Pezizomycotina</taxon>
        <taxon>Sordariomycetes</taxon>
        <taxon>Hypocreomycetidae</taxon>
        <taxon>Hypocreales</taxon>
        <taxon>Clavicipitaceae</taxon>
        <taxon>Metarhizium</taxon>
    </lineage>
</organism>
<sequence length="265" mass="29050">MALEAAVCYAAAISSTDIQCKALFGMSKASMVLTHRKICENAIERAGLLTTRDRIVLQAFVLYLIGRRSEEKGTAVWTLVALAVRLTMAMGLNREPDGLAQSAETFFDQQMRLRLWLTICLLDLQASFAQSTKPLISYMDAEAAVCKVRHINDDDFESSTINEVPDREELTDTTFALVTYRAQVAGRLLNFAGSEPGVGSTASRSPPSSDAFPSREQRRHCVSQFQQQSLALVHFCDPESSPAAALPVYLKLPEPTISAIATATR</sequence>
<keyword evidence="7" id="KW-1185">Reference proteome</keyword>
<dbReference type="CDD" id="cd12148">
    <property type="entry name" value="fungal_TF_MHR"/>
    <property type="match status" value="1"/>
</dbReference>
<dbReference type="HOGENOM" id="CLU_1050019_0_0_1"/>
<feature type="region of interest" description="Disordered" evidence="4">
    <location>
        <begin position="195"/>
        <end position="217"/>
    </location>
</feature>
<dbReference type="InterPro" id="IPR050613">
    <property type="entry name" value="Sec_Metabolite_Reg"/>
</dbReference>
<dbReference type="Pfam" id="PF04082">
    <property type="entry name" value="Fungal_trans"/>
    <property type="match status" value="1"/>
</dbReference>
<dbReference type="RefSeq" id="XP_040678697.1">
    <property type="nucleotide sequence ID" value="XM_040823444.1"/>
</dbReference>
<keyword evidence="2" id="KW-0479">Metal-binding</keyword>
<comment type="caution">
    <text evidence="6">The sequence shown here is derived from an EMBL/GenBank/DDBJ whole genome shotgun (WGS) entry which is preliminary data.</text>
</comment>